<dbReference type="OrthoDB" id="6435958at2759"/>
<evidence type="ECO:0000259" key="2">
    <source>
        <dbReference type="Pfam" id="PF18584"/>
    </source>
</evidence>
<feature type="region of interest" description="Disordered" evidence="1">
    <location>
        <begin position="1437"/>
        <end position="1457"/>
    </location>
</feature>
<feature type="region of interest" description="Disordered" evidence="1">
    <location>
        <begin position="804"/>
        <end position="823"/>
    </location>
</feature>
<feature type="region of interest" description="Disordered" evidence="1">
    <location>
        <begin position="465"/>
        <end position="494"/>
    </location>
</feature>
<feature type="region of interest" description="Disordered" evidence="1">
    <location>
        <begin position="1018"/>
        <end position="1052"/>
    </location>
</feature>
<evidence type="ECO:0000313" key="4">
    <source>
        <dbReference type="Proteomes" id="UP000886998"/>
    </source>
</evidence>
<dbReference type="PANTHER" id="PTHR15607">
    <property type="entry name" value="SYNAPTONEMAL COMPLEX PROTEIN-RELATED"/>
    <property type="match status" value="1"/>
</dbReference>
<feature type="region of interest" description="Disordered" evidence="1">
    <location>
        <begin position="964"/>
        <end position="985"/>
    </location>
</feature>
<organism evidence="3 4">
    <name type="scientific">Trichonephila inaurata madagascariensis</name>
    <dbReference type="NCBI Taxonomy" id="2747483"/>
    <lineage>
        <taxon>Eukaryota</taxon>
        <taxon>Metazoa</taxon>
        <taxon>Ecdysozoa</taxon>
        <taxon>Arthropoda</taxon>
        <taxon>Chelicerata</taxon>
        <taxon>Arachnida</taxon>
        <taxon>Araneae</taxon>
        <taxon>Araneomorphae</taxon>
        <taxon>Entelegynae</taxon>
        <taxon>Araneoidea</taxon>
        <taxon>Nephilidae</taxon>
        <taxon>Trichonephila</taxon>
        <taxon>Trichonephila inaurata</taxon>
    </lineage>
</organism>
<name>A0A8X6X7Z0_9ARAC</name>
<proteinExistence type="predicted"/>
<evidence type="ECO:0000256" key="1">
    <source>
        <dbReference type="SAM" id="MobiDB-lite"/>
    </source>
</evidence>
<dbReference type="GO" id="GO:0007143">
    <property type="term" value="P:female meiotic nuclear division"/>
    <property type="evidence" value="ECO:0007669"/>
    <property type="project" value="TreeGrafter"/>
</dbReference>
<protein>
    <submittedName>
        <fullName evidence="3">SYCP2_SLD domain-containing protein</fullName>
    </submittedName>
</protein>
<dbReference type="GO" id="GO:0007140">
    <property type="term" value="P:male meiotic nuclear division"/>
    <property type="evidence" value="ECO:0007669"/>
    <property type="project" value="TreeGrafter"/>
</dbReference>
<dbReference type="EMBL" id="BMAV01006169">
    <property type="protein sequence ID" value="GFY47886.1"/>
    <property type="molecule type" value="Genomic_DNA"/>
</dbReference>
<evidence type="ECO:0000313" key="3">
    <source>
        <dbReference type="EMBL" id="GFY47886.1"/>
    </source>
</evidence>
<feature type="compositionally biased region" description="Acidic residues" evidence="1">
    <location>
        <begin position="484"/>
        <end position="494"/>
    </location>
</feature>
<dbReference type="GO" id="GO:0000779">
    <property type="term" value="C:condensed chromosome, centromeric region"/>
    <property type="evidence" value="ECO:0007669"/>
    <property type="project" value="TreeGrafter"/>
</dbReference>
<dbReference type="InterPro" id="IPR040560">
    <property type="entry name" value="SYCP2_SLD"/>
</dbReference>
<feature type="compositionally biased region" description="Polar residues" evidence="1">
    <location>
        <begin position="465"/>
        <end position="483"/>
    </location>
</feature>
<comment type="caution">
    <text evidence="3">The sequence shown here is derived from an EMBL/GenBank/DDBJ whole genome shotgun (WGS) entry which is preliminary data.</text>
</comment>
<feature type="compositionally biased region" description="Basic and acidic residues" evidence="1">
    <location>
        <begin position="1026"/>
        <end position="1035"/>
    </location>
</feature>
<keyword evidence="4" id="KW-1185">Reference proteome</keyword>
<dbReference type="PANTHER" id="PTHR15607:SF12">
    <property type="entry name" value="SYNAPTONEMAL COMPLEX PROTEIN 2"/>
    <property type="match status" value="1"/>
</dbReference>
<accession>A0A8X6X7Z0</accession>
<dbReference type="GO" id="GO:0000800">
    <property type="term" value="C:lateral element"/>
    <property type="evidence" value="ECO:0007669"/>
    <property type="project" value="TreeGrafter"/>
</dbReference>
<gene>
    <name evidence="3" type="primary">AVEN_119137_1</name>
    <name evidence="3" type="ORF">TNIN_403022</name>
</gene>
<sequence length="1638" mass="188042">MVDVILSYLSSLPENEAIVSNVLSMIMELNGVLELNFQQNVILTKFVLCLVTEENSPLGIVKRAAHILNTYFSNPSIIEWLKNEESLEGSLQILGRKIAIIGDYECQTFIFEALCRFITDEDKIKWARTWFPDEKTRSLFLNLNPPQFEMDCRKILNHINRSEPNPRTHAFVATEVYFGPFQLKKPCGLEFWIDFNYDSRSISFFCSEFGPDLLCHDLTWETILISSDIVDYYTVQNKRIMKSKEICIYLKCVCNDLLPVGSPIFPEFQTNCIRIIFWSFQDINQPLEMTFGKSVDLDNGLNTESQGNSSTSQNYRKVSNSADVLSIQKGTDDRVDFRKVSVCSVLEVSIPDKEEQCERIGRRVSDSTDIIHLSDTNKKQMDHHNIPKNDTGQKNIALNKRKASCSSMNLKESDSESDIQRSDIKTHISVKNAYSSIDNNSADVEKLNIEGEIKYYRNHDVEKFPSTSASVRKSSDASCNIDVNNEDSQSDVDEQVEKNASESLLKDEEKSLFQENGVVPKNISSNENEDFNLFQRKGQKIDENYPYFPETSQISSKILKEPLHKDSKTIKNVDQNTSLQTEEVNVSFDRNFDSQNSLRVENSKRKVSQSFSDLGDTCISPTPVNKRKLPRKTNKLISKPCKDFIHSKNQTFVKSPISIKADENKALNTITFNNSQPINFKNSNSESYYVKDLSQNSRQKKIRLYNINKDPVYDVPPHQKKKLNDNVIKDSTVIESFKKDHEKLFSNSAEKKIEDICKSKERVDVLHKNPSNLLIAEKYLHTTLNNVENKLSSEDQELENIVHENVENKNQEKSPKEDENEYLTEKKSACYEPKPKKLKKYHDFDTKYSPGRRLERQVNEIGKETISQSFSTKKPRIAALNAMKKNKTILKQKTSEKGSEICNFNQSSKRNDNFHKIEENISSPTKTAKKSRLRQSEDYILTPTNTEKSPRLRKSEENILTPTKTAKKPRLKKSEENILTPSKKPRLRKSVFTTDTETGSSEVSWFGQKRSYLFETPKKIYSNRKNKQETKDSHSRQRTYKSRNTVSRSKKKQNIVSLLPELKSKNTLSDLENYELLIERKSNYKSASYFNRDNPRITENVLDTLGVHDCEEKSNIEDNNNNQVYSNIKARIHKTSNHNTEEEWDIQDVEDNDYFTSEAMKQIEIANDNLNPNFTVAVNMNKGQLKQAISNKVKSGSPKLSNPKKIISNEDLHIERVSEQLSLSSSTKKRKSNDFPTFNKRFKKVKRNDIAAHHISLDTITNSEISCNAYADNKSLLTGSNSSNKITSHFSKVSNNYSPNVPIAIETRLKDSPIINKSNGYNVSYRKKNVECDNFIPEKDMLSEENLTSLNNEISGKRLHMQRFLESLSGDSNSPKDIQYDNIQHDNVMIEKNFDEIMKHSNFKKGYVSVGKEKAELTSVKDSTHLKKRKKYFASINDSKKSPGGLNSKRTSEKDSEKLPLLENFSNYWPSEEKIDNHGRICKTKEKKRSKSFAILDLLAGEVNNLTRSLLGTLQKCSQDFSAKVASLRENISVTASALTSEDFELPQKDLKNFAVTCKQNRINAEKSLKKMLSIGQEYFEAEKRYDDKMKKLYRKAVKKYATKIEMAEKIATKALEETIISKTDTFLKNIVKKIDDL</sequence>
<reference evidence="3" key="1">
    <citation type="submission" date="2020-08" db="EMBL/GenBank/DDBJ databases">
        <title>Multicomponent nature underlies the extraordinary mechanical properties of spider dragline silk.</title>
        <authorList>
            <person name="Kono N."/>
            <person name="Nakamura H."/>
            <person name="Mori M."/>
            <person name="Yoshida Y."/>
            <person name="Ohtoshi R."/>
            <person name="Malay A.D."/>
            <person name="Moran D.A.P."/>
            <person name="Tomita M."/>
            <person name="Numata K."/>
            <person name="Arakawa K."/>
        </authorList>
    </citation>
    <scope>NUCLEOTIDE SEQUENCE</scope>
</reference>
<dbReference type="Pfam" id="PF18584">
    <property type="entry name" value="SYCP2_SLD"/>
    <property type="match status" value="1"/>
</dbReference>
<feature type="domain" description="Synaptonemal complex protein 2 Spt16M-like" evidence="2">
    <location>
        <begin position="190"/>
        <end position="252"/>
    </location>
</feature>
<dbReference type="Proteomes" id="UP000886998">
    <property type="component" value="Unassembled WGS sequence"/>
</dbReference>
<dbReference type="InterPro" id="IPR024835">
    <property type="entry name" value="SYCP2-like"/>
</dbReference>